<feature type="transmembrane region" description="Helical" evidence="2">
    <location>
        <begin position="107"/>
        <end position="124"/>
    </location>
</feature>
<keyword evidence="4" id="KW-1185">Reference proteome</keyword>
<feature type="region of interest" description="Disordered" evidence="1">
    <location>
        <begin position="1"/>
        <end position="54"/>
    </location>
</feature>
<evidence type="ECO:0000256" key="1">
    <source>
        <dbReference type="SAM" id="MobiDB-lite"/>
    </source>
</evidence>
<feature type="compositionally biased region" description="Basic and acidic residues" evidence="1">
    <location>
        <begin position="309"/>
        <end position="328"/>
    </location>
</feature>
<evidence type="ECO:0000256" key="2">
    <source>
        <dbReference type="SAM" id="Phobius"/>
    </source>
</evidence>
<accession>A0ABV3UX63</accession>
<keyword evidence="2" id="KW-0812">Transmembrane</keyword>
<dbReference type="EMBL" id="JAYWMA010000014">
    <property type="protein sequence ID" value="MEX3529526.1"/>
    <property type="molecule type" value="Genomic_DNA"/>
</dbReference>
<feature type="compositionally biased region" description="Basic and acidic residues" evidence="1">
    <location>
        <begin position="7"/>
        <end position="19"/>
    </location>
</feature>
<organism evidence="3 4">
    <name type="scientific">Corynebacterium xerosis</name>
    <dbReference type="NCBI Taxonomy" id="1725"/>
    <lineage>
        <taxon>Bacteria</taxon>
        <taxon>Bacillati</taxon>
        <taxon>Actinomycetota</taxon>
        <taxon>Actinomycetes</taxon>
        <taxon>Mycobacteriales</taxon>
        <taxon>Corynebacteriaceae</taxon>
        <taxon>Corynebacterium</taxon>
    </lineage>
</organism>
<keyword evidence="2" id="KW-1133">Transmembrane helix</keyword>
<feature type="transmembrane region" description="Helical" evidence="2">
    <location>
        <begin position="171"/>
        <end position="190"/>
    </location>
</feature>
<evidence type="ECO:0008006" key="5">
    <source>
        <dbReference type="Google" id="ProtNLM"/>
    </source>
</evidence>
<evidence type="ECO:0000313" key="4">
    <source>
        <dbReference type="Proteomes" id="UP001558353"/>
    </source>
</evidence>
<keyword evidence="2" id="KW-0472">Membrane</keyword>
<reference evidence="3 4" key="1">
    <citation type="journal article" date="2024" name="Fungal Genet. Biol.">
        <title>The porcine skin microbiome exhibits broad fungal antagonism.</title>
        <authorList>
            <person name="De La Cruz K.F."/>
            <person name="Townsend E.C."/>
            <person name="Alex Cheong J.Z."/>
            <person name="Salamzade R."/>
            <person name="Liu A."/>
            <person name="Sandstrom S."/>
            <person name="Davila E."/>
            <person name="Huang L."/>
            <person name="Xu K.H."/>
            <person name="Wu S.Y."/>
            <person name="Meudt J.J."/>
            <person name="Shanmuganayagam D."/>
            <person name="Gibson A.L.F."/>
            <person name="Kalan L.R."/>
        </authorList>
    </citation>
    <scope>NUCLEOTIDE SEQUENCE [LARGE SCALE GENOMIC DNA]</scope>
    <source>
        <strain evidence="3 4">LK2569</strain>
    </source>
</reference>
<proteinExistence type="predicted"/>
<comment type="caution">
    <text evidence="3">The sequence shown here is derived from an EMBL/GenBank/DDBJ whole genome shotgun (WGS) entry which is preliminary data.</text>
</comment>
<dbReference type="RefSeq" id="WP_368522902.1">
    <property type="nucleotide sequence ID" value="NZ_JAYWMA010000014.1"/>
</dbReference>
<sequence length="328" mass="34189">MFGFFGKNDKDRDKDRDQKAGSAGSTGDGPIGVDSAPRDGGFLTDAVGSDPKKLQEETGVAGRMLIKSLDTAMGWQTSLITGYVRQLHARKPHETPAQIQDRIDDHFLALVTGSGGAAGGAAVIPGVGFVTGLGAVALESVVFLEIAAWYTLASASLRGIDIEEEERRRSLVLVTLMGSSGTALVAAAMGDEPLRKQAPEKDPAASLIARLGIPQLGGLNKVLIKQAQKRIAKSARLAIVGKLMPMGIGAVVGAGANRKIGKTLLERARLALGPIPATWPDTFELSDDDVDKAKFSLPKIPLSFGSIGGKDDHTGEDSRKDSGKGAGA</sequence>
<dbReference type="Proteomes" id="UP001558353">
    <property type="component" value="Unassembled WGS sequence"/>
</dbReference>
<gene>
    <name evidence="3" type="ORF">VVR64_10710</name>
</gene>
<feature type="transmembrane region" description="Helical" evidence="2">
    <location>
        <begin position="130"/>
        <end position="150"/>
    </location>
</feature>
<name>A0ABV3UX63_9CORY</name>
<evidence type="ECO:0000313" key="3">
    <source>
        <dbReference type="EMBL" id="MEX3529526.1"/>
    </source>
</evidence>
<feature type="region of interest" description="Disordered" evidence="1">
    <location>
        <begin position="303"/>
        <end position="328"/>
    </location>
</feature>
<protein>
    <recommendedName>
        <fullName evidence="5">EcsC family protein</fullName>
    </recommendedName>
</protein>